<evidence type="ECO:0000256" key="5">
    <source>
        <dbReference type="ARBA" id="ARBA00023136"/>
    </source>
</evidence>
<evidence type="ECO:0000259" key="10">
    <source>
        <dbReference type="Pfam" id="PF25198"/>
    </source>
</evidence>
<dbReference type="eggNOG" id="ENOG502Z849">
    <property type="taxonomic scope" value="Bacteria"/>
</dbReference>
<dbReference type="NCBIfam" id="TIGR02887">
    <property type="entry name" value="spore_ger_x_C"/>
    <property type="match status" value="1"/>
</dbReference>
<keyword evidence="4 8" id="KW-0732">Signal</keyword>
<keyword evidence="3" id="KW-0309">Germination</keyword>
<dbReference type="Gene3D" id="3.30.300.210">
    <property type="entry name" value="Nutrient germinant receptor protein C, domain 3"/>
    <property type="match status" value="1"/>
</dbReference>
<evidence type="ECO:0000256" key="4">
    <source>
        <dbReference type="ARBA" id="ARBA00022729"/>
    </source>
</evidence>
<dbReference type="InterPro" id="IPR038501">
    <property type="entry name" value="Spore_GerAC_C_sf"/>
</dbReference>
<evidence type="ECO:0000313" key="12">
    <source>
        <dbReference type="Proteomes" id="UP000003240"/>
    </source>
</evidence>
<keyword evidence="6" id="KW-0564">Palmitate</keyword>
<sequence length="415" mass="45575">MAIRRIMMMLLAVFTVCLAGCYNGKETDDVAYTVIIGVDQAEGGKEKVTYQIVVPKGLSGGDGGSGEQPKGPWLIESLIVPTPADSRMILKSIMSRTPQFSHIVGFIVSEEVARRGIGRNMSYFTNSREFRGSMFVIVVKGSAEEYIKRNSPTLEATLTEFYEEFLASSSESSYFLRATFQDFYVRLKNSGGSPYAVYSSINPMTGEDKPAGVRTPEQKGSPYLAGGIPRTGTENPIDFAGLAVFRGDKMVGVLNSDETRAVALLQGSFSRGNMGVVDPLAEEETVSLGIRSESKPKITAELDGVRPVFNVEVGLEADILGINSGIHYESSKYRGILERQASDLIAGQIRNMIRHTQELGTDPVGFGLYLRPEFRTTGEMEKSDMTALYQAADIRVHVSLRIRRTGLIWRTMPQL</sequence>
<comment type="similarity">
    <text evidence="2">Belongs to the GerABKC lipoprotein family.</text>
</comment>
<dbReference type="Proteomes" id="UP000003240">
    <property type="component" value="Unassembled WGS sequence"/>
</dbReference>
<proteinExistence type="inferred from homology"/>
<comment type="subcellular location">
    <subcellularLocation>
        <location evidence="1">Membrane</location>
        <topology evidence="1">Lipid-anchor</topology>
    </subcellularLocation>
</comment>
<evidence type="ECO:0000256" key="6">
    <source>
        <dbReference type="ARBA" id="ARBA00023139"/>
    </source>
</evidence>
<dbReference type="InterPro" id="IPR046953">
    <property type="entry name" value="Spore_GerAC-like_C"/>
</dbReference>
<evidence type="ECO:0000256" key="2">
    <source>
        <dbReference type="ARBA" id="ARBA00007886"/>
    </source>
</evidence>
<feature type="signal peptide" evidence="8">
    <location>
        <begin position="1"/>
        <end position="19"/>
    </location>
</feature>
<evidence type="ECO:0000256" key="3">
    <source>
        <dbReference type="ARBA" id="ARBA00022544"/>
    </source>
</evidence>
<dbReference type="STRING" id="1009370.ALO_08420"/>
<dbReference type="AlphaFoldDB" id="F7NHY6"/>
<evidence type="ECO:0000259" key="9">
    <source>
        <dbReference type="Pfam" id="PF05504"/>
    </source>
</evidence>
<dbReference type="GO" id="GO:0009847">
    <property type="term" value="P:spore germination"/>
    <property type="evidence" value="ECO:0007669"/>
    <property type="project" value="InterPro"/>
</dbReference>
<dbReference type="RefSeq" id="WP_004094602.1">
    <property type="nucleotide sequence ID" value="NZ_AFGF01000060.1"/>
</dbReference>
<dbReference type="InterPro" id="IPR008844">
    <property type="entry name" value="Spore_GerAC-like"/>
</dbReference>
<dbReference type="EMBL" id="AFGF01000060">
    <property type="protein sequence ID" value="EGO64365.1"/>
    <property type="molecule type" value="Genomic_DNA"/>
</dbReference>
<dbReference type="Pfam" id="PF25198">
    <property type="entry name" value="Spore_GerAC_N"/>
    <property type="match status" value="1"/>
</dbReference>
<dbReference type="GO" id="GO:0016020">
    <property type="term" value="C:membrane"/>
    <property type="evidence" value="ECO:0007669"/>
    <property type="project" value="UniProtKB-SubCell"/>
</dbReference>
<protein>
    <submittedName>
        <fullName evidence="11">Spore germination B3 GerAC like protein</fullName>
    </submittedName>
</protein>
<evidence type="ECO:0000256" key="8">
    <source>
        <dbReference type="SAM" id="SignalP"/>
    </source>
</evidence>
<evidence type="ECO:0000256" key="1">
    <source>
        <dbReference type="ARBA" id="ARBA00004635"/>
    </source>
</evidence>
<keyword evidence="7" id="KW-0449">Lipoprotein</keyword>
<keyword evidence="5" id="KW-0472">Membrane</keyword>
<name>F7NHY6_9FIRM</name>
<evidence type="ECO:0000313" key="11">
    <source>
        <dbReference type="EMBL" id="EGO64365.1"/>
    </source>
</evidence>
<organism evidence="11 12">
    <name type="scientific">Acetonema longum DSM 6540</name>
    <dbReference type="NCBI Taxonomy" id="1009370"/>
    <lineage>
        <taxon>Bacteria</taxon>
        <taxon>Bacillati</taxon>
        <taxon>Bacillota</taxon>
        <taxon>Negativicutes</taxon>
        <taxon>Acetonemataceae</taxon>
        <taxon>Acetonema</taxon>
    </lineage>
</organism>
<dbReference type="InterPro" id="IPR057336">
    <property type="entry name" value="GerAC_N"/>
</dbReference>
<dbReference type="PANTHER" id="PTHR35789:SF1">
    <property type="entry name" value="SPORE GERMINATION PROTEIN B3"/>
    <property type="match status" value="1"/>
</dbReference>
<gene>
    <name evidence="11" type="ORF">ALO_08420</name>
</gene>
<evidence type="ECO:0000256" key="7">
    <source>
        <dbReference type="ARBA" id="ARBA00023288"/>
    </source>
</evidence>
<dbReference type="Pfam" id="PF05504">
    <property type="entry name" value="Spore_GerAC"/>
    <property type="match status" value="1"/>
</dbReference>
<feature type="domain" description="Spore germination GerAC-like C-terminal" evidence="9">
    <location>
        <begin position="241"/>
        <end position="406"/>
    </location>
</feature>
<feature type="chain" id="PRO_5038505718" evidence="8">
    <location>
        <begin position="20"/>
        <end position="415"/>
    </location>
</feature>
<keyword evidence="12" id="KW-1185">Reference proteome</keyword>
<dbReference type="PANTHER" id="PTHR35789">
    <property type="entry name" value="SPORE GERMINATION PROTEIN B3"/>
    <property type="match status" value="1"/>
</dbReference>
<reference evidence="11 12" key="1">
    <citation type="journal article" date="2011" name="EMBO J.">
        <title>Structural diversity of bacterial flagellar motors.</title>
        <authorList>
            <person name="Chen S."/>
            <person name="Beeby M."/>
            <person name="Murphy G.E."/>
            <person name="Leadbetter J.R."/>
            <person name="Hendrixson D.R."/>
            <person name="Briegel A."/>
            <person name="Li Z."/>
            <person name="Shi J."/>
            <person name="Tocheva E.I."/>
            <person name="Muller A."/>
            <person name="Dobro M.J."/>
            <person name="Jensen G.J."/>
        </authorList>
    </citation>
    <scope>NUCLEOTIDE SEQUENCE [LARGE SCALE GENOMIC DNA]</scope>
    <source>
        <strain evidence="11 12">DSM 6540</strain>
    </source>
</reference>
<comment type="caution">
    <text evidence="11">The sequence shown here is derived from an EMBL/GenBank/DDBJ whole genome shotgun (WGS) entry which is preliminary data.</text>
</comment>
<accession>F7NHY6</accession>
<feature type="domain" description="Spore germination protein N-terminal" evidence="10">
    <location>
        <begin position="25"/>
        <end position="198"/>
    </location>
</feature>